<accession>A0A2P2QRR4</accession>
<organism evidence="1">
    <name type="scientific">Rhizophora mucronata</name>
    <name type="common">Asiatic mangrove</name>
    <dbReference type="NCBI Taxonomy" id="61149"/>
    <lineage>
        <taxon>Eukaryota</taxon>
        <taxon>Viridiplantae</taxon>
        <taxon>Streptophyta</taxon>
        <taxon>Embryophyta</taxon>
        <taxon>Tracheophyta</taxon>
        <taxon>Spermatophyta</taxon>
        <taxon>Magnoliopsida</taxon>
        <taxon>eudicotyledons</taxon>
        <taxon>Gunneridae</taxon>
        <taxon>Pentapetalae</taxon>
        <taxon>rosids</taxon>
        <taxon>fabids</taxon>
        <taxon>Malpighiales</taxon>
        <taxon>Rhizophoraceae</taxon>
        <taxon>Rhizophora</taxon>
    </lineage>
</organism>
<evidence type="ECO:0000313" key="1">
    <source>
        <dbReference type="EMBL" id="MBX69628.1"/>
    </source>
</evidence>
<protein>
    <submittedName>
        <fullName evidence="1">Uncharacterized protein</fullName>
    </submittedName>
</protein>
<sequence>MAGLESDVEFMQYVS</sequence>
<proteinExistence type="predicted"/>
<reference evidence="1" key="1">
    <citation type="submission" date="2018-02" db="EMBL/GenBank/DDBJ databases">
        <title>Rhizophora mucronata_Transcriptome.</title>
        <authorList>
            <person name="Meera S.P."/>
            <person name="Sreeshan A."/>
            <person name="Augustine A."/>
        </authorList>
    </citation>
    <scope>NUCLEOTIDE SEQUENCE</scope>
    <source>
        <tissue evidence="1">Leaf</tissue>
    </source>
</reference>
<dbReference type="EMBL" id="GGEC01089144">
    <property type="protein sequence ID" value="MBX69628.1"/>
    <property type="molecule type" value="Transcribed_RNA"/>
</dbReference>
<name>A0A2P2QRR4_RHIMU</name>